<dbReference type="RefSeq" id="WP_132074340.1">
    <property type="nucleotide sequence ID" value="NZ_DALYTA010000024.1"/>
</dbReference>
<organism evidence="3 4">
    <name type="scientific">Anaerospora hongkongensis</name>
    <dbReference type="NCBI Taxonomy" id="244830"/>
    <lineage>
        <taxon>Bacteria</taxon>
        <taxon>Bacillati</taxon>
        <taxon>Bacillota</taxon>
        <taxon>Negativicutes</taxon>
        <taxon>Selenomonadales</taxon>
        <taxon>Sporomusaceae</taxon>
        <taxon>Anaerospora</taxon>
    </lineage>
</organism>
<dbReference type="EMBL" id="SLUI01000001">
    <property type="protein sequence ID" value="TCL40059.1"/>
    <property type="molecule type" value="Genomic_DNA"/>
</dbReference>
<proteinExistence type="predicted"/>
<reference evidence="3 4" key="1">
    <citation type="submission" date="2019-03" db="EMBL/GenBank/DDBJ databases">
        <title>Genomic Encyclopedia of Type Strains, Phase IV (KMG-IV): sequencing the most valuable type-strain genomes for metagenomic binning, comparative biology and taxonomic classification.</title>
        <authorList>
            <person name="Goeker M."/>
        </authorList>
    </citation>
    <scope>NUCLEOTIDE SEQUENCE [LARGE SCALE GENOMIC DNA]</scope>
    <source>
        <strain evidence="3 4">DSM 15969</strain>
    </source>
</reference>
<dbReference type="Proteomes" id="UP000295063">
    <property type="component" value="Unassembled WGS sequence"/>
</dbReference>
<feature type="transmembrane region" description="Helical" evidence="1">
    <location>
        <begin position="46"/>
        <end position="66"/>
    </location>
</feature>
<feature type="transmembrane region" description="Helical" evidence="1">
    <location>
        <begin position="6"/>
        <end position="26"/>
    </location>
</feature>
<dbReference type="Pfam" id="PF07670">
    <property type="entry name" value="Gate"/>
    <property type="match status" value="1"/>
</dbReference>
<keyword evidence="1" id="KW-0812">Transmembrane</keyword>
<dbReference type="GO" id="GO:0005886">
    <property type="term" value="C:plasma membrane"/>
    <property type="evidence" value="ECO:0007669"/>
    <property type="project" value="TreeGrafter"/>
</dbReference>
<feature type="domain" description="Nucleoside transporter/FeoB GTPase Gate" evidence="2">
    <location>
        <begin position="47"/>
        <end position="147"/>
    </location>
</feature>
<name>A0A4R1Q252_9FIRM</name>
<dbReference type="PANTHER" id="PTHR35793:SF2">
    <property type="entry name" value="INNER MEMBRANE PROTEIN YJIG"/>
    <property type="match status" value="1"/>
</dbReference>
<keyword evidence="1" id="KW-0472">Membrane</keyword>
<dbReference type="InterPro" id="IPR011642">
    <property type="entry name" value="Gate_dom"/>
</dbReference>
<dbReference type="AlphaFoldDB" id="A0A4R1Q252"/>
<dbReference type="InterPro" id="IPR052549">
    <property type="entry name" value="SpmB"/>
</dbReference>
<keyword evidence="4" id="KW-1185">Reference proteome</keyword>
<comment type="caution">
    <text evidence="3">The sequence shown here is derived from an EMBL/GenBank/DDBJ whole genome shotgun (WGS) entry which is preliminary data.</text>
</comment>
<accession>A0A4R1Q252</accession>
<protein>
    <submittedName>
        <fullName evidence="3">Spore maturation protein B</fullName>
    </submittedName>
</protein>
<sequence length="178" mass="19113">MMEMLGAVSVWIMPLLILVIPVIGFIRRVKVYEAFVEGASEGFHTAVRIMPFLVAMMVAVNVFRISGAMDLFVDSLAPLLSYIGVPPELVPLAIMRPLSGTGALGLTTELLHTYGPDSMTGKIASTVLGSTDTTFYILTVYFGAVGIRNPRYSAAVGLLGDLAGFLLSVSICYYVFHG</sequence>
<evidence type="ECO:0000313" key="3">
    <source>
        <dbReference type="EMBL" id="TCL40059.1"/>
    </source>
</evidence>
<gene>
    <name evidence="3" type="ORF">EV210_101260</name>
</gene>
<dbReference type="OrthoDB" id="9805623at2"/>
<feature type="transmembrane region" description="Helical" evidence="1">
    <location>
        <begin position="123"/>
        <end position="144"/>
    </location>
</feature>
<feature type="transmembrane region" description="Helical" evidence="1">
    <location>
        <begin position="156"/>
        <end position="176"/>
    </location>
</feature>
<dbReference type="PANTHER" id="PTHR35793">
    <property type="entry name" value="INNER MEMBRANE PROTEIN YJIG"/>
    <property type="match status" value="1"/>
</dbReference>
<evidence type="ECO:0000256" key="1">
    <source>
        <dbReference type="SAM" id="Phobius"/>
    </source>
</evidence>
<evidence type="ECO:0000259" key="2">
    <source>
        <dbReference type="Pfam" id="PF07670"/>
    </source>
</evidence>
<evidence type="ECO:0000313" key="4">
    <source>
        <dbReference type="Proteomes" id="UP000295063"/>
    </source>
</evidence>
<keyword evidence="1" id="KW-1133">Transmembrane helix</keyword>